<evidence type="ECO:0000256" key="4">
    <source>
        <dbReference type="ARBA" id="ARBA00023242"/>
    </source>
</evidence>
<dbReference type="CDD" id="cd21694">
    <property type="entry name" value="GINS_B_Psf2"/>
    <property type="match status" value="1"/>
</dbReference>
<accession>A0A061RZ28</accession>
<evidence type="ECO:0000256" key="6">
    <source>
        <dbReference type="SAM" id="MobiDB-lite"/>
    </source>
</evidence>
<comment type="subcellular location">
    <subcellularLocation>
        <location evidence="1 5">Nucleus</location>
    </subcellularLocation>
</comment>
<dbReference type="InterPro" id="IPR036224">
    <property type="entry name" value="GINS_bundle-like_dom_sf"/>
</dbReference>
<dbReference type="InterPro" id="IPR021151">
    <property type="entry name" value="GINS_A"/>
</dbReference>
<dbReference type="GO" id="GO:0000811">
    <property type="term" value="C:GINS complex"/>
    <property type="evidence" value="ECO:0007669"/>
    <property type="project" value="TreeGrafter"/>
</dbReference>
<evidence type="ECO:0000256" key="2">
    <source>
        <dbReference type="ARBA" id="ARBA00010565"/>
    </source>
</evidence>
<name>A0A061RZ28_9CHLO</name>
<dbReference type="GO" id="GO:0000727">
    <property type="term" value="P:double-strand break repair via break-induced replication"/>
    <property type="evidence" value="ECO:0007669"/>
    <property type="project" value="TreeGrafter"/>
</dbReference>
<dbReference type="CDD" id="cd11712">
    <property type="entry name" value="GINS_A_psf2"/>
    <property type="match status" value="1"/>
</dbReference>
<evidence type="ECO:0000256" key="5">
    <source>
        <dbReference type="PIRNR" id="PIRNR028998"/>
    </source>
</evidence>
<dbReference type="FunFam" id="1.20.58.1020:FF:000001">
    <property type="entry name" value="DNA replication complex GINS protein PSF2"/>
    <property type="match status" value="1"/>
</dbReference>
<dbReference type="Pfam" id="PF05916">
    <property type="entry name" value="Sld5"/>
    <property type="match status" value="1"/>
</dbReference>
<comment type="subunit">
    <text evidence="5">Component of the GINS complex.</text>
</comment>
<dbReference type="Pfam" id="PF25005">
    <property type="entry name" value="PSF2_N"/>
    <property type="match status" value="1"/>
</dbReference>
<gene>
    <name evidence="9" type="primary">GINS2</name>
    <name evidence="9" type="ORF">TSPGSL018_18256</name>
</gene>
<reference evidence="9" key="1">
    <citation type="submission" date="2014-05" db="EMBL/GenBank/DDBJ databases">
        <title>The transcriptome of the halophilic microalga Tetraselmis sp. GSL018 isolated from the Great Salt Lake, Utah.</title>
        <authorList>
            <person name="Jinkerson R.E."/>
            <person name="D'Adamo S."/>
            <person name="Posewitz M.C."/>
        </authorList>
    </citation>
    <scope>NUCLEOTIDE SEQUENCE</scope>
    <source>
        <strain evidence="9">GSL018</strain>
    </source>
</reference>
<sequence>MALFEDYVSKFSPQELEFFAEDELVQIVPNFSLPQDTTLDCVSGEYGPFQPNILAEVPLWMALALHKRKRCAIRPPEWMNPDNLQNVYEEERREHTVFQALPFHYVEIATLLLRQAKDTFGDQLYRVQTLVEQVRKVRKTKIEAGLRMLAGPMTVKMNNLSAMECNMIRPFFLSSLDRYYRHSSMDQPPHSSQLPQDTGSSEPSQSAAPRQLRRQPAQS</sequence>
<dbReference type="AlphaFoldDB" id="A0A061RZ28"/>
<dbReference type="FunFam" id="3.40.5.50:FF:000001">
    <property type="entry name" value="DNA replication complex GINS protein PSF2"/>
    <property type="match status" value="1"/>
</dbReference>
<feature type="compositionally biased region" description="Polar residues" evidence="6">
    <location>
        <begin position="185"/>
        <end position="208"/>
    </location>
</feature>
<evidence type="ECO:0000256" key="1">
    <source>
        <dbReference type="ARBA" id="ARBA00004123"/>
    </source>
</evidence>
<feature type="domain" description="GINS subunit" evidence="7">
    <location>
        <begin position="78"/>
        <end position="177"/>
    </location>
</feature>
<feature type="region of interest" description="Disordered" evidence="6">
    <location>
        <begin position="183"/>
        <end position="219"/>
    </location>
</feature>
<dbReference type="GO" id="GO:0006260">
    <property type="term" value="P:DNA replication"/>
    <property type="evidence" value="ECO:0007669"/>
    <property type="project" value="UniProtKB-KW"/>
</dbReference>
<evidence type="ECO:0000256" key="3">
    <source>
        <dbReference type="ARBA" id="ARBA00022705"/>
    </source>
</evidence>
<dbReference type="Gene3D" id="3.40.5.50">
    <property type="match status" value="1"/>
</dbReference>
<dbReference type="SUPFAM" id="SSF160059">
    <property type="entry name" value="PriA/YqbF domain"/>
    <property type="match status" value="1"/>
</dbReference>
<keyword evidence="4 5" id="KW-0539">Nucleus</keyword>
<dbReference type="InterPro" id="IPR056784">
    <property type="entry name" value="PSF2_N"/>
</dbReference>
<dbReference type="InterPro" id="IPR007257">
    <property type="entry name" value="GINS_Psf2"/>
</dbReference>
<dbReference type="SUPFAM" id="SSF158573">
    <property type="entry name" value="GINS helical bundle-like"/>
    <property type="match status" value="1"/>
</dbReference>
<evidence type="ECO:0000259" key="7">
    <source>
        <dbReference type="Pfam" id="PF05916"/>
    </source>
</evidence>
<protein>
    <recommendedName>
        <fullName evidence="5">DNA replication complex GINS protein PSF2</fullName>
    </recommendedName>
</protein>
<proteinExistence type="inferred from homology"/>
<evidence type="ECO:0000313" key="9">
    <source>
        <dbReference type="EMBL" id="JAC77218.1"/>
    </source>
</evidence>
<feature type="domain" description="DNA replication complex GINS protein PSF2 N-terminal" evidence="8">
    <location>
        <begin position="12"/>
        <end position="73"/>
    </location>
</feature>
<keyword evidence="3 5" id="KW-0235">DNA replication</keyword>
<evidence type="ECO:0000259" key="8">
    <source>
        <dbReference type="Pfam" id="PF25005"/>
    </source>
</evidence>
<dbReference type="PIRSF" id="PIRSF028998">
    <property type="entry name" value="GINS_Psf2_subgr"/>
    <property type="match status" value="1"/>
</dbReference>
<dbReference type="EMBL" id="GBEZ01008316">
    <property type="protein sequence ID" value="JAC77218.1"/>
    <property type="molecule type" value="Transcribed_RNA"/>
</dbReference>
<comment type="similarity">
    <text evidence="2 5">Belongs to the GINS2/PSF2 family.</text>
</comment>
<dbReference type="PANTHER" id="PTHR12772">
    <property type="entry name" value="DNA REPLICATION COMPLEX GINS PROTEIN PSF2"/>
    <property type="match status" value="1"/>
</dbReference>
<dbReference type="Gene3D" id="1.20.58.1020">
    <property type="match status" value="1"/>
</dbReference>
<dbReference type="PANTHER" id="PTHR12772:SF0">
    <property type="entry name" value="DNA REPLICATION COMPLEX GINS PROTEIN PSF2"/>
    <property type="match status" value="1"/>
</dbReference>
<organism evidence="9">
    <name type="scientific">Tetraselmis sp. GSL018</name>
    <dbReference type="NCBI Taxonomy" id="582737"/>
    <lineage>
        <taxon>Eukaryota</taxon>
        <taxon>Viridiplantae</taxon>
        <taxon>Chlorophyta</taxon>
        <taxon>core chlorophytes</taxon>
        <taxon>Chlorodendrophyceae</taxon>
        <taxon>Chlorodendrales</taxon>
        <taxon>Chlorodendraceae</taxon>
        <taxon>Tetraselmis</taxon>
    </lineage>
</organism>